<dbReference type="EMBL" id="CM037151">
    <property type="protein sequence ID" value="KAH7843199.1"/>
    <property type="molecule type" value="Genomic_DNA"/>
</dbReference>
<name>A0ACB7XRB9_9ERIC</name>
<protein>
    <submittedName>
        <fullName evidence="1">Uncharacterized protein</fullName>
    </submittedName>
</protein>
<accession>A0ACB7XRB9</accession>
<evidence type="ECO:0000313" key="1">
    <source>
        <dbReference type="EMBL" id="KAH7843199.1"/>
    </source>
</evidence>
<organism evidence="1 2">
    <name type="scientific">Vaccinium darrowii</name>
    <dbReference type="NCBI Taxonomy" id="229202"/>
    <lineage>
        <taxon>Eukaryota</taxon>
        <taxon>Viridiplantae</taxon>
        <taxon>Streptophyta</taxon>
        <taxon>Embryophyta</taxon>
        <taxon>Tracheophyta</taxon>
        <taxon>Spermatophyta</taxon>
        <taxon>Magnoliopsida</taxon>
        <taxon>eudicotyledons</taxon>
        <taxon>Gunneridae</taxon>
        <taxon>Pentapetalae</taxon>
        <taxon>asterids</taxon>
        <taxon>Ericales</taxon>
        <taxon>Ericaceae</taxon>
        <taxon>Vaccinioideae</taxon>
        <taxon>Vaccinieae</taxon>
        <taxon>Vaccinium</taxon>
    </lineage>
</organism>
<keyword evidence="2" id="KW-1185">Reference proteome</keyword>
<sequence length="446" mass="49732">MAAPFHNFHLPVTAAQVGTYFVGQYYQVLQHQPEFIHQFYSDASTMIRVDGNGSETATALLQIHTLAMSLNCMGIEVETVHSVKSWNGGVLVMVSGSVDIKNLSSRRKFVQTFFLAPQEKGYFILNDMFHFVEEEPIRHHPVAYSVQSNLGSKLNASTTIQEQVSNYLLGGETAEREFVDPADITENGLGYGYSLSEQQLQYSSEAECILEGNFPESNSYFQNSINPVLDHLSAPVEEHIEEPRKHTYASIVAKEQPAISASPQPSVNKFMSPASEWNHTPKPPTQQSVASSTSVESSWVETPEEFSAVEDEDEIKSVYVRNLPLIVSASEIEEEFKKFGKLKPDPVAIRNRKEIGVCYAFVEFEDITGVQNAIKASTLQIAGQQVFIEERRANRVNAFRGGRRGRGRGGYTMEASRGQFGHRSFGRGNDHNGGDHRDFNRPRGPT</sequence>
<gene>
    <name evidence="1" type="ORF">Vadar_013760</name>
</gene>
<reference evidence="1 2" key="1">
    <citation type="journal article" date="2021" name="Hortic Res">
        <title>High-quality reference genome and annotation aids understanding of berry development for evergreen blueberry (Vaccinium darrowii).</title>
        <authorList>
            <person name="Yu J."/>
            <person name="Hulse-Kemp A.M."/>
            <person name="Babiker E."/>
            <person name="Staton M."/>
        </authorList>
    </citation>
    <scope>NUCLEOTIDE SEQUENCE [LARGE SCALE GENOMIC DNA]</scope>
    <source>
        <strain evidence="2">cv. NJ 8807/NJ 8810</strain>
        <tissue evidence="1">Young leaf</tissue>
    </source>
</reference>
<evidence type="ECO:0000313" key="2">
    <source>
        <dbReference type="Proteomes" id="UP000828048"/>
    </source>
</evidence>
<comment type="caution">
    <text evidence="1">The sequence shown here is derived from an EMBL/GenBank/DDBJ whole genome shotgun (WGS) entry which is preliminary data.</text>
</comment>
<dbReference type="Proteomes" id="UP000828048">
    <property type="component" value="Chromosome 1"/>
</dbReference>
<proteinExistence type="predicted"/>